<protein>
    <submittedName>
        <fullName evidence="2">PIG-L family deacetylase</fullName>
    </submittedName>
</protein>
<keyword evidence="3" id="KW-1185">Reference proteome</keyword>
<dbReference type="PANTHER" id="PTHR12993">
    <property type="entry name" value="N-ACETYLGLUCOSAMINYL-PHOSPHATIDYLINOSITOL DE-N-ACETYLASE-RELATED"/>
    <property type="match status" value="1"/>
</dbReference>
<dbReference type="SUPFAM" id="SSF102588">
    <property type="entry name" value="LmbE-like"/>
    <property type="match status" value="1"/>
</dbReference>
<proteinExistence type="predicted"/>
<sequence>MSDSAGTVSPQPLVDLELSTEDRVLCIVAHPDDMEYGTSAAVARWTAAEIPVSYLLLTSGEAGIRNLPPEQTGPMRAEEQRRACAEVGVEDLRILDFPDGMLEPTLELRRAIAATIRELRPTVLVTMGWAEEVAWGLNQADHRAAGISVLDALRDADNPWVFRDLAEEQHLPAWHVGSLLVFGAEHPTHRVEVTGEPLERSIRSLEAHRGYLNALPDHPDPRAMLTEFTLDDDATARTGSPVHAVVFRCYPM</sequence>
<gene>
    <name evidence="2" type="ORF">P8192_02110</name>
</gene>
<dbReference type="PANTHER" id="PTHR12993:SF28">
    <property type="entry name" value="LMBE FAMILY PROTEIN"/>
    <property type="match status" value="1"/>
</dbReference>
<name>A0ABY8H710_9MICC</name>
<evidence type="ECO:0000313" key="2">
    <source>
        <dbReference type="EMBL" id="WFP16941.1"/>
    </source>
</evidence>
<keyword evidence="1" id="KW-0862">Zinc</keyword>
<organism evidence="2 3">
    <name type="scientific">Citricoccus muralis</name>
    <dbReference type="NCBI Taxonomy" id="169134"/>
    <lineage>
        <taxon>Bacteria</taxon>
        <taxon>Bacillati</taxon>
        <taxon>Actinomycetota</taxon>
        <taxon>Actinomycetes</taxon>
        <taxon>Micrococcales</taxon>
        <taxon>Micrococcaceae</taxon>
        <taxon>Citricoccus</taxon>
    </lineage>
</organism>
<reference evidence="2 3" key="1">
    <citation type="submission" date="2023-04" db="EMBL/GenBank/DDBJ databases">
        <title>Funneling lignin-derived compounds into biodiesel using alkali-halophilic Citricoccus sp. P2.</title>
        <authorList>
            <person name="Luo C.-B."/>
        </authorList>
    </citation>
    <scope>NUCLEOTIDE SEQUENCE [LARGE SCALE GENOMIC DNA]</scope>
    <source>
        <strain evidence="2 3">P2</strain>
    </source>
</reference>
<dbReference type="Proteomes" id="UP001219037">
    <property type="component" value="Chromosome"/>
</dbReference>
<evidence type="ECO:0000256" key="1">
    <source>
        <dbReference type="ARBA" id="ARBA00022833"/>
    </source>
</evidence>
<dbReference type="EMBL" id="CP121252">
    <property type="protein sequence ID" value="WFP16941.1"/>
    <property type="molecule type" value="Genomic_DNA"/>
</dbReference>
<dbReference type="InterPro" id="IPR024078">
    <property type="entry name" value="LmbE-like_dom_sf"/>
</dbReference>
<dbReference type="Pfam" id="PF02585">
    <property type="entry name" value="PIG-L"/>
    <property type="match status" value="1"/>
</dbReference>
<dbReference type="InterPro" id="IPR003737">
    <property type="entry name" value="GlcNAc_PI_deacetylase-related"/>
</dbReference>
<evidence type="ECO:0000313" key="3">
    <source>
        <dbReference type="Proteomes" id="UP001219037"/>
    </source>
</evidence>
<dbReference type="Gene3D" id="3.40.50.10320">
    <property type="entry name" value="LmbE-like"/>
    <property type="match status" value="1"/>
</dbReference>
<accession>A0ABY8H710</accession>
<dbReference type="RefSeq" id="WP_278158096.1">
    <property type="nucleotide sequence ID" value="NZ_CP121252.1"/>
</dbReference>